<evidence type="ECO:0000313" key="2">
    <source>
        <dbReference type="EMBL" id="BEI87329.1"/>
    </source>
</evidence>
<dbReference type="KEGG" id="ccac:CcaHIS019_0100470"/>
<keyword evidence="3" id="KW-1185">Reference proteome</keyword>
<feature type="region of interest" description="Disordered" evidence="1">
    <location>
        <begin position="55"/>
        <end position="88"/>
    </location>
</feature>
<sequence>MPLFRSTSVSTLSLRAFDTTLAAVSGAPLTKCKRPSTPPFRGLVDNPFIYRQPLTRVRTRTRSRSPLYRSPPSSLSDVPLSPTTPTDQHDELDYVFEFEPDPAYHYELGNPPFPLTRMPAVENLDKCLENPSCSKPPMAVSTLPPFSPRTEAQRYAAAHRASIDANSCCSPLLSATRSRATCSSYDADDDGELDDHDGIVWICNRVPLNGEYFRRVDTFRQSIGSALDPIAPKAHAPGKKNRLLMRKLVGAWLDDCSPTSRRKHR</sequence>
<protein>
    <submittedName>
        <fullName evidence="2">Uncharacterized protein</fullName>
    </submittedName>
</protein>
<gene>
    <name evidence="2" type="ORF">CcaverHIS019_0100470</name>
</gene>
<dbReference type="EMBL" id="AP028212">
    <property type="protein sequence ID" value="BEI87329.1"/>
    <property type="molecule type" value="Genomic_DNA"/>
</dbReference>
<feature type="compositionally biased region" description="Low complexity" evidence="1">
    <location>
        <begin position="64"/>
        <end position="86"/>
    </location>
</feature>
<reference evidence="2" key="1">
    <citation type="journal article" date="2023" name="BMC Genomics">
        <title>Chromosome-level genome assemblies of Cutaneotrichosporon spp. (Trichosporonales, Basidiomycota) reveal imbalanced evolution between nucleotide sequences and chromosome synteny.</title>
        <authorList>
            <person name="Kobayashi Y."/>
            <person name="Kayamori A."/>
            <person name="Aoki K."/>
            <person name="Shiwa Y."/>
            <person name="Matsutani M."/>
            <person name="Fujita N."/>
            <person name="Sugita T."/>
            <person name="Iwasaki W."/>
            <person name="Tanaka N."/>
            <person name="Takashima M."/>
        </authorList>
    </citation>
    <scope>NUCLEOTIDE SEQUENCE</scope>
    <source>
        <strain evidence="2">HIS019</strain>
    </source>
</reference>
<dbReference type="RefSeq" id="XP_060452595.1">
    <property type="nucleotide sequence ID" value="XM_060600677.1"/>
</dbReference>
<dbReference type="AlphaFoldDB" id="A0AA48I0L5"/>
<dbReference type="Proteomes" id="UP001233271">
    <property type="component" value="Chromosome 1"/>
</dbReference>
<organism evidence="2 3">
    <name type="scientific">Cutaneotrichosporon cavernicola</name>
    <dbReference type="NCBI Taxonomy" id="279322"/>
    <lineage>
        <taxon>Eukaryota</taxon>
        <taxon>Fungi</taxon>
        <taxon>Dikarya</taxon>
        <taxon>Basidiomycota</taxon>
        <taxon>Agaricomycotina</taxon>
        <taxon>Tremellomycetes</taxon>
        <taxon>Trichosporonales</taxon>
        <taxon>Trichosporonaceae</taxon>
        <taxon>Cutaneotrichosporon</taxon>
    </lineage>
</organism>
<accession>A0AA48I0L5</accession>
<name>A0AA48I0L5_9TREE</name>
<proteinExistence type="predicted"/>
<dbReference type="GeneID" id="85491200"/>
<evidence type="ECO:0000256" key="1">
    <source>
        <dbReference type="SAM" id="MobiDB-lite"/>
    </source>
</evidence>
<evidence type="ECO:0000313" key="3">
    <source>
        <dbReference type="Proteomes" id="UP001233271"/>
    </source>
</evidence>